<keyword evidence="1" id="KW-0677">Repeat</keyword>
<sequence length="499" mass="50657">MGIGASLPERLVRAVQANDGKSLSEVLSTYQRQGQLPPLEARGAGHASWTPLILAAARGSYACLDLLLRAGANVQAAVGAEGSTALHEAIGRGNQREALLLLSAGANPFCENNRGLTAVDVAINQKNLALVRQLEARAPFAGYLAMKVPKFMGLGSEWKPRYIVVMPRWPAAGAGHLVRVVMLAYKSIDEPLPACKVWLDGAVARLVVGSKGPSASQCALTLHRTHAAVSGAYVTGDSNGPVLHLRPTDKAPGADGNLRRFIDVVNARGLPPPPAPPPLPSPALQGSATPPRHEAAAAASPARPQSCCAADSSLAQPGETDEQLARRLQQEYNAAAPGGNAGYPALEPTASPRPARPSSATPQRAPAPAPAPRPTPPAGPLESGAAVHYPAISNAPGGMPSRPSAPMAVSDGAGNLSFPTVGANMADAPPAAGAGGGGRPSAGAAPSGGPSGPPMSPPSFAENQGAHRRAESVDDDEGMCVVCLAAPATTALVLLPLEK</sequence>
<evidence type="ECO:0000256" key="3">
    <source>
        <dbReference type="PROSITE-ProRule" id="PRU00023"/>
    </source>
</evidence>
<dbReference type="GO" id="GO:0085020">
    <property type="term" value="P:protein K6-linked ubiquitination"/>
    <property type="evidence" value="ECO:0007669"/>
    <property type="project" value="TreeGrafter"/>
</dbReference>
<dbReference type="PROSITE" id="PS50088">
    <property type="entry name" value="ANK_REPEAT"/>
    <property type="match status" value="2"/>
</dbReference>
<dbReference type="InterPro" id="IPR036770">
    <property type="entry name" value="Ankyrin_rpt-contain_sf"/>
</dbReference>
<proteinExistence type="predicted"/>
<feature type="region of interest" description="Disordered" evidence="4">
    <location>
        <begin position="266"/>
        <end position="323"/>
    </location>
</feature>
<dbReference type="GO" id="GO:0004842">
    <property type="term" value="F:ubiquitin-protein transferase activity"/>
    <property type="evidence" value="ECO:0007669"/>
    <property type="project" value="TreeGrafter"/>
</dbReference>
<dbReference type="Pfam" id="PF12796">
    <property type="entry name" value="Ank_2"/>
    <property type="match status" value="1"/>
</dbReference>
<evidence type="ECO:0000256" key="4">
    <source>
        <dbReference type="SAM" id="MobiDB-lite"/>
    </source>
</evidence>
<feature type="compositionally biased region" description="Pro residues" evidence="4">
    <location>
        <begin position="270"/>
        <end position="281"/>
    </location>
</feature>
<dbReference type="InterPro" id="IPR002110">
    <property type="entry name" value="Ankyrin_rpt"/>
</dbReference>
<comment type="caution">
    <text evidence="5">The sequence shown here is derived from an EMBL/GenBank/DDBJ whole genome shotgun (WGS) entry which is preliminary data.</text>
</comment>
<evidence type="ECO:0000256" key="2">
    <source>
        <dbReference type="ARBA" id="ARBA00023043"/>
    </source>
</evidence>
<dbReference type="PANTHER" id="PTHR24171:SF8">
    <property type="entry name" value="BRCA1-ASSOCIATED RING DOMAIN PROTEIN 1"/>
    <property type="match status" value="1"/>
</dbReference>
<feature type="region of interest" description="Disordered" evidence="4">
    <location>
        <begin position="335"/>
        <end position="475"/>
    </location>
</feature>
<keyword evidence="2 3" id="KW-0040">ANK repeat</keyword>
<keyword evidence="6" id="KW-1185">Reference proteome</keyword>
<feature type="compositionally biased region" description="Pro residues" evidence="4">
    <location>
        <begin position="365"/>
        <end position="379"/>
    </location>
</feature>
<organism evidence="5 6">
    <name type="scientific">Elliptochloris bilobata</name>
    <dbReference type="NCBI Taxonomy" id="381761"/>
    <lineage>
        <taxon>Eukaryota</taxon>
        <taxon>Viridiplantae</taxon>
        <taxon>Chlorophyta</taxon>
        <taxon>core chlorophytes</taxon>
        <taxon>Trebouxiophyceae</taxon>
        <taxon>Trebouxiophyceae incertae sedis</taxon>
        <taxon>Elliptochloris clade</taxon>
        <taxon>Elliptochloris</taxon>
    </lineage>
</organism>
<feature type="compositionally biased region" description="Low complexity" evidence="4">
    <location>
        <begin position="335"/>
        <end position="364"/>
    </location>
</feature>
<dbReference type="PANTHER" id="PTHR24171">
    <property type="entry name" value="ANKYRIN REPEAT DOMAIN-CONTAINING PROTEIN 39-RELATED"/>
    <property type="match status" value="1"/>
</dbReference>
<feature type="compositionally biased region" description="Low complexity" evidence="4">
    <location>
        <begin position="282"/>
        <end position="310"/>
    </location>
</feature>
<dbReference type="SUPFAM" id="SSF48403">
    <property type="entry name" value="Ankyrin repeat"/>
    <property type="match status" value="1"/>
</dbReference>
<dbReference type="Gene3D" id="1.25.40.20">
    <property type="entry name" value="Ankyrin repeat-containing domain"/>
    <property type="match status" value="1"/>
</dbReference>
<dbReference type="EMBL" id="JALJOU010000047">
    <property type="protein sequence ID" value="KAK9831374.1"/>
    <property type="molecule type" value="Genomic_DNA"/>
</dbReference>
<feature type="repeat" description="ANK" evidence="3">
    <location>
        <begin position="47"/>
        <end position="79"/>
    </location>
</feature>
<dbReference type="Proteomes" id="UP001445335">
    <property type="component" value="Unassembled WGS sequence"/>
</dbReference>
<protein>
    <submittedName>
        <fullName evidence="5">Uncharacterized protein</fullName>
    </submittedName>
</protein>
<accession>A0AAW1RC88</accession>
<feature type="repeat" description="ANK" evidence="3">
    <location>
        <begin position="81"/>
        <end position="113"/>
    </location>
</feature>
<dbReference type="PROSITE" id="PS50297">
    <property type="entry name" value="ANK_REP_REGION"/>
    <property type="match status" value="2"/>
</dbReference>
<evidence type="ECO:0000256" key="1">
    <source>
        <dbReference type="ARBA" id="ARBA00022737"/>
    </source>
</evidence>
<evidence type="ECO:0000313" key="6">
    <source>
        <dbReference type="Proteomes" id="UP001445335"/>
    </source>
</evidence>
<name>A0AAW1RC88_9CHLO</name>
<gene>
    <name evidence="5" type="ORF">WJX81_007067</name>
</gene>
<reference evidence="5 6" key="1">
    <citation type="journal article" date="2024" name="Nat. Commun.">
        <title>Phylogenomics reveals the evolutionary origins of lichenization in chlorophyte algae.</title>
        <authorList>
            <person name="Puginier C."/>
            <person name="Libourel C."/>
            <person name="Otte J."/>
            <person name="Skaloud P."/>
            <person name="Haon M."/>
            <person name="Grisel S."/>
            <person name="Petersen M."/>
            <person name="Berrin J.G."/>
            <person name="Delaux P.M."/>
            <person name="Dal Grande F."/>
            <person name="Keller J."/>
        </authorList>
    </citation>
    <scope>NUCLEOTIDE SEQUENCE [LARGE SCALE GENOMIC DNA]</scope>
    <source>
        <strain evidence="5 6">SAG 245.80</strain>
    </source>
</reference>
<evidence type="ECO:0000313" key="5">
    <source>
        <dbReference type="EMBL" id="KAK9831374.1"/>
    </source>
</evidence>
<dbReference type="SMART" id="SM00248">
    <property type="entry name" value="ANK"/>
    <property type="match status" value="2"/>
</dbReference>
<dbReference type="AlphaFoldDB" id="A0AAW1RC88"/>